<dbReference type="AlphaFoldDB" id="A0A0S1MKN9"/>
<dbReference type="EMBL" id="KT247321">
    <property type="protein sequence ID" value="ALL41410.1"/>
    <property type="molecule type" value="mRNA"/>
</dbReference>
<name>A0A0S1MKN9_PHAPC</name>
<proteinExistence type="evidence at transcript level"/>
<evidence type="ECO:0000313" key="1">
    <source>
        <dbReference type="EMBL" id="ALL41410.1"/>
    </source>
</evidence>
<reference evidence="1" key="1">
    <citation type="submission" date="2015-07" db="EMBL/GenBank/DDBJ databases">
        <title>Elucidating the P. pachyrhizi secretome and potential effectors.</title>
        <authorList>
            <person name="de Carvalho M.C.C.G."/>
            <person name="Nascimento L.C."/>
            <person name="Darben L.M."/>
            <person name="Polizel-Podanosqui A.M."/>
            <person name="Lopes-Caitar V.S."/>
            <person name="Rocha C.S."/>
            <person name="Qi M."/>
            <person name="Carazolle M."/>
            <person name="Kuwahara M.K."/>
            <person name="Pereira G.A.G."/>
            <person name="Abdelnoor R.V."/>
            <person name="Whitham S.A."/>
            <person name="Marcelino-Guimaraes F.C."/>
        </authorList>
    </citation>
    <scope>NUCLEOTIDE SEQUENCE</scope>
</reference>
<accession>A0A0S1MKN9</accession>
<organism evidence="1">
    <name type="scientific">Phakopsora pachyrhizi</name>
    <name type="common">Asian soybean rust disease fungus</name>
    <dbReference type="NCBI Taxonomy" id="170000"/>
    <lineage>
        <taxon>Eukaryota</taxon>
        <taxon>Fungi</taxon>
        <taxon>Dikarya</taxon>
        <taxon>Basidiomycota</taxon>
        <taxon>Pucciniomycotina</taxon>
        <taxon>Pucciniomycetes</taxon>
        <taxon>Pucciniales</taxon>
        <taxon>Phakopsoraceae</taxon>
        <taxon>Phakopsora</taxon>
    </lineage>
</organism>
<protein>
    <submittedName>
        <fullName evidence="1">Uncharacterized protein</fullName>
    </submittedName>
</protein>
<sequence>MQKFGQHSKYFATIYLICSKPLKMTLGPLKNIFSCSAGDENLLEKYNFLTTIIIKLYCSFALY</sequence>